<protein>
    <submittedName>
        <fullName evidence="8">NECAP-like protein CG9132</fullName>
    </submittedName>
</protein>
<keyword evidence="7" id="KW-1185">Reference proteome</keyword>
<feature type="compositionally biased region" description="Low complexity" evidence="5">
    <location>
        <begin position="204"/>
        <end position="213"/>
    </location>
</feature>
<dbReference type="FunFam" id="2.30.29.30:FF:000064">
    <property type="entry name" value="Adaptin ear-binding coat-associated protein 1"/>
    <property type="match status" value="1"/>
</dbReference>
<feature type="region of interest" description="Disordered" evidence="5">
    <location>
        <begin position="163"/>
        <end position="273"/>
    </location>
</feature>
<comment type="similarity">
    <text evidence="1">Belongs to the NECAP family.</text>
</comment>
<organism evidence="7 8">
    <name type="scientific">Actinia tenebrosa</name>
    <name type="common">Australian red waratah sea anemone</name>
    <dbReference type="NCBI Taxonomy" id="6105"/>
    <lineage>
        <taxon>Eukaryota</taxon>
        <taxon>Metazoa</taxon>
        <taxon>Cnidaria</taxon>
        <taxon>Anthozoa</taxon>
        <taxon>Hexacorallia</taxon>
        <taxon>Actiniaria</taxon>
        <taxon>Actiniidae</taxon>
        <taxon>Actinia</taxon>
    </lineage>
</organism>
<evidence type="ECO:0000259" key="6">
    <source>
        <dbReference type="Pfam" id="PF07933"/>
    </source>
</evidence>
<dbReference type="RefSeq" id="XP_031549380.1">
    <property type="nucleotide sequence ID" value="XM_031693520.1"/>
</dbReference>
<dbReference type="InParanoid" id="A0A6P8HA62"/>
<dbReference type="Pfam" id="PF07933">
    <property type="entry name" value="DUF1681"/>
    <property type="match status" value="1"/>
</dbReference>
<evidence type="ECO:0000313" key="8">
    <source>
        <dbReference type="RefSeq" id="XP_031549380.1"/>
    </source>
</evidence>
<evidence type="ECO:0000256" key="4">
    <source>
        <dbReference type="ARBA" id="ARBA00022927"/>
    </source>
</evidence>
<keyword evidence="3" id="KW-0254">Endocytosis</keyword>
<evidence type="ECO:0000256" key="3">
    <source>
        <dbReference type="ARBA" id="ARBA00022583"/>
    </source>
</evidence>
<reference evidence="8" key="1">
    <citation type="submission" date="2025-08" db="UniProtKB">
        <authorList>
            <consortium name="RefSeq"/>
        </authorList>
    </citation>
    <scope>IDENTIFICATION</scope>
    <source>
        <tissue evidence="8">Tentacle</tissue>
    </source>
</reference>
<dbReference type="AlphaFoldDB" id="A0A6P8HA62"/>
<evidence type="ECO:0000256" key="1">
    <source>
        <dbReference type="ARBA" id="ARBA00007736"/>
    </source>
</evidence>
<gene>
    <name evidence="8" type="primary">LOC116286925</name>
</gene>
<feature type="compositionally biased region" description="Low complexity" evidence="5">
    <location>
        <begin position="226"/>
        <end position="237"/>
    </location>
</feature>
<dbReference type="InterPro" id="IPR012466">
    <property type="entry name" value="NECAP_PHear"/>
</dbReference>
<name>A0A6P8HA62_ACTTE</name>
<dbReference type="GO" id="GO:0015031">
    <property type="term" value="P:protein transport"/>
    <property type="evidence" value="ECO:0007669"/>
    <property type="project" value="UniProtKB-KW"/>
</dbReference>
<dbReference type="PANTHER" id="PTHR12847:SF9">
    <property type="entry name" value="NECAP-LIKE PROTEIN CG9132"/>
    <property type="match status" value="1"/>
</dbReference>
<feature type="compositionally biased region" description="Polar residues" evidence="5">
    <location>
        <begin position="240"/>
        <end position="273"/>
    </location>
</feature>
<accession>A0A6P8HA62</accession>
<dbReference type="CDD" id="cd13228">
    <property type="entry name" value="PHear_NECAP"/>
    <property type="match status" value="1"/>
</dbReference>
<dbReference type="GO" id="GO:0030125">
    <property type="term" value="C:clathrin vesicle coat"/>
    <property type="evidence" value="ECO:0007669"/>
    <property type="project" value="TreeGrafter"/>
</dbReference>
<dbReference type="InterPro" id="IPR011993">
    <property type="entry name" value="PH-like_dom_sf"/>
</dbReference>
<dbReference type="Gene3D" id="2.30.29.30">
    <property type="entry name" value="Pleckstrin-homology domain (PH domain)/Phosphotyrosine-binding domain (PTB)"/>
    <property type="match status" value="1"/>
</dbReference>
<dbReference type="GeneID" id="116286925"/>
<proteinExistence type="inferred from homology"/>
<keyword evidence="4" id="KW-0653">Protein transport</keyword>
<evidence type="ECO:0000256" key="2">
    <source>
        <dbReference type="ARBA" id="ARBA00022448"/>
    </source>
</evidence>
<dbReference type="KEGG" id="aten:116286925"/>
<feature type="compositionally biased region" description="Polar residues" evidence="5">
    <location>
        <begin position="214"/>
        <end position="225"/>
    </location>
</feature>
<dbReference type="FunCoup" id="A0A6P8HA62">
    <property type="interactions" value="2300"/>
</dbReference>
<sequence>MADAEYESVLCVKNEVFIYRIPPRTSSRGYRAADWKLENPDWTGRMRICSKGKECYIKIEDKVMGELFAKCNVDDYPGIAVEAVLDSSRYFVLKIEDADTGRHAFIGLGFSDRGDAFDFNVALQDHFKWVKKSEEIEAEKSFPQPDQPKLDLAFKQGQTIHINIGNKSSTSKPKAAGGASGILVPPPPPGITAKPPKLAPPPSSGGSASPLSSRKVQQTQPQPTVSSALFSEFSEFAPPTHSQQPASNVNEWGDFTSASTSQGSNNSGDWVQF</sequence>
<evidence type="ECO:0000256" key="5">
    <source>
        <dbReference type="SAM" id="MobiDB-lite"/>
    </source>
</evidence>
<evidence type="ECO:0000313" key="7">
    <source>
        <dbReference type="Proteomes" id="UP000515163"/>
    </source>
</evidence>
<dbReference type="GO" id="GO:0006897">
    <property type="term" value="P:endocytosis"/>
    <property type="evidence" value="ECO:0007669"/>
    <property type="project" value="UniProtKB-KW"/>
</dbReference>
<feature type="domain" description="NECAP PHear" evidence="6">
    <location>
        <begin position="6"/>
        <end position="165"/>
    </location>
</feature>
<dbReference type="PANTHER" id="PTHR12847">
    <property type="entry name" value="ATP-BINDING CASSETTE ABC TRANSPORTER-RELATED"/>
    <property type="match status" value="1"/>
</dbReference>
<keyword evidence="2" id="KW-0813">Transport</keyword>
<dbReference type="Proteomes" id="UP000515163">
    <property type="component" value="Unplaced"/>
</dbReference>
<feature type="compositionally biased region" description="Polar residues" evidence="5">
    <location>
        <begin position="163"/>
        <end position="172"/>
    </location>
</feature>
<dbReference type="OrthoDB" id="10265489at2759"/>
<dbReference type="SUPFAM" id="SSF50729">
    <property type="entry name" value="PH domain-like"/>
    <property type="match status" value="1"/>
</dbReference>